<gene>
    <name evidence="4" type="primary">phoP_3</name>
    <name evidence="4" type="ORF">Mrose_01516</name>
</gene>
<comment type="caution">
    <text evidence="4">The sequence shown here is derived from an EMBL/GenBank/DDBJ whole genome shotgun (WGS) entry which is preliminary data.</text>
</comment>
<sequence length="124" mass="13683">MAKLIAVDDSLSDLKLIESILATDHKVVLVQGAENVESRIEAEKPDLVLLDVVMPGRNGYEVLRGLRRNEKTKNLPVLVISSKGEPTDIEWGKRQGANGYLTKPYTPDSLKQAVRELLGGSEWS</sequence>
<dbReference type="CDD" id="cd00156">
    <property type="entry name" value="REC"/>
    <property type="match status" value="1"/>
</dbReference>
<dbReference type="EMBL" id="QWLA01000024">
    <property type="protein sequence ID" value="RIH86935.1"/>
    <property type="molecule type" value="Genomic_DNA"/>
</dbReference>
<dbReference type="SUPFAM" id="SSF52172">
    <property type="entry name" value="CheY-like"/>
    <property type="match status" value="1"/>
</dbReference>
<keyword evidence="1 2" id="KW-0597">Phosphoprotein</keyword>
<dbReference type="InterPro" id="IPR011006">
    <property type="entry name" value="CheY-like_superfamily"/>
</dbReference>
<dbReference type="OrthoDB" id="9790669at2"/>
<dbReference type="Gene3D" id="3.40.50.2300">
    <property type="match status" value="1"/>
</dbReference>
<evidence type="ECO:0000259" key="3">
    <source>
        <dbReference type="PROSITE" id="PS50110"/>
    </source>
</evidence>
<proteinExistence type="predicted"/>
<evidence type="ECO:0000313" key="5">
    <source>
        <dbReference type="Proteomes" id="UP000265341"/>
    </source>
</evidence>
<dbReference type="RefSeq" id="WP_119277052.1">
    <property type="nucleotide sequence ID" value="NZ_QWLA01000024.1"/>
</dbReference>
<evidence type="ECO:0000256" key="1">
    <source>
        <dbReference type="ARBA" id="ARBA00022553"/>
    </source>
</evidence>
<dbReference type="Pfam" id="PF00072">
    <property type="entry name" value="Response_reg"/>
    <property type="match status" value="1"/>
</dbReference>
<dbReference type="InterPro" id="IPR001789">
    <property type="entry name" value="Sig_transdc_resp-reg_receiver"/>
</dbReference>
<evidence type="ECO:0000313" key="4">
    <source>
        <dbReference type="EMBL" id="RIH86935.1"/>
    </source>
</evidence>
<evidence type="ECO:0000256" key="2">
    <source>
        <dbReference type="PROSITE-ProRule" id="PRU00169"/>
    </source>
</evidence>
<protein>
    <submittedName>
        <fullName evidence="4">Alkaline phosphatase synthesis transcriptional regulatory protein PhoP</fullName>
    </submittedName>
</protein>
<name>A0A399ET85_9DEIN</name>
<dbReference type="InterPro" id="IPR050595">
    <property type="entry name" value="Bact_response_regulator"/>
</dbReference>
<dbReference type="GO" id="GO:0000160">
    <property type="term" value="P:phosphorelay signal transduction system"/>
    <property type="evidence" value="ECO:0007669"/>
    <property type="project" value="InterPro"/>
</dbReference>
<dbReference type="PANTHER" id="PTHR44591:SF23">
    <property type="entry name" value="CHEY SUBFAMILY"/>
    <property type="match status" value="1"/>
</dbReference>
<feature type="domain" description="Response regulatory" evidence="3">
    <location>
        <begin position="3"/>
        <end position="118"/>
    </location>
</feature>
<dbReference type="SMART" id="SM00448">
    <property type="entry name" value="REC"/>
    <property type="match status" value="1"/>
</dbReference>
<accession>A0A399ET85</accession>
<keyword evidence="5" id="KW-1185">Reference proteome</keyword>
<reference evidence="4 5" key="1">
    <citation type="submission" date="2018-08" db="EMBL/GenBank/DDBJ databases">
        <title>Meiothermus roseus NBRC 110900 genome sequencing project.</title>
        <authorList>
            <person name="Da Costa M.S."/>
            <person name="Albuquerque L."/>
            <person name="Raposo P."/>
            <person name="Froufe H.J.C."/>
            <person name="Barroso C.S."/>
            <person name="Egas C."/>
        </authorList>
    </citation>
    <scope>NUCLEOTIDE SEQUENCE [LARGE SCALE GENOMIC DNA]</scope>
    <source>
        <strain evidence="4 5">NBRC 110900</strain>
    </source>
</reference>
<dbReference type="AlphaFoldDB" id="A0A399ET85"/>
<dbReference type="Proteomes" id="UP000265341">
    <property type="component" value="Unassembled WGS sequence"/>
</dbReference>
<dbReference type="PANTHER" id="PTHR44591">
    <property type="entry name" value="STRESS RESPONSE REGULATOR PROTEIN 1"/>
    <property type="match status" value="1"/>
</dbReference>
<dbReference type="PROSITE" id="PS50110">
    <property type="entry name" value="RESPONSE_REGULATORY"/>
    <property type="match status" value="1"/>
</dbReference>
<feature type="modified residue" description="4-aspartylphosphate" evidence="2">
    <location>
        <position position="51"/>
    </location>
</feature>
<organism evidence="4 5">
    <name type="scientific">Calidithermus roseus</name>
    <dbReference type="NCBI Taxonomy" id="1644118"/>
    <lineage>
        <taxon>Bacteria</taxon>
        <taxon>Thermotogati</taxon>
        <taxon>Deinococcota</taxon>
        <taxon>Deinococci</taxon>
        <taxon>Thermales</taxon>
        <taxon>Thermaceae</taxon>
        <taxon>Calidithermus</taxon>
    </lineage>
</organism>